<protein>
    <submittedName>
        <fullName evidence="2">3-carboxymuconate cyclase</fullName>
    </submittedName>
</protein>
<feature type="chain" id="PRO_5020997445" evidence="1">
    <location>
        <begin position="22"/>
        <end position="400"/>
    </location>
</feature>
<dbReference type="InterPro" id="IPR015943">
    <property type="entry name" value="WD40/YVTN_repeat-like_dom_sf"/>
</dbReference>
<dbReference type="Proteomes" id="UP000290253">
    <property type="component" value="Unassembled WGS sequence"/>
</dbReference>
<dbReference type="OrthoDB" id="105446at2"/>
<dbReference type="PANTHER" id="PTHR47197">
    <property type="entry name" value="PROTEIN NIRF"/>
    <property type="match status" value="1"/>
</dbReference>
<reference evidence="2 3" key="1">
    <citation type="journal article" date="2016" name="Int. J. Syst. Evol. Microbiol.">
        <title>Acidipila dinghuensis sp. nov., an acidobacterium isolated from forest soil.</title>
        <authorList>
            <person name="Jiang Y.W."/>
            <person name="Wang J."/>
            <person name="Chen M.H."/>
            <person name="Lv Y.Y."/>
            <person name="Qiu L.H."/>
        </authorList>
    </citation>
    <scope>NUCLEOTIDE SEQUENCE [LARGE SCALE GENOMIC DNA]</scope>
    <source>
        <strain evidence="2 3">DHOF10</strain>
    </source>
</reference>
<evidence type="ECO:0000313" key="2">
    <source>
        <dbReference type="EMBL" id="RXS96554.1"/>
    </source>
</evidence>
<dbReference type="PROSITE" id="PS51257">
    <property type="entry name" value="PROKAR_LIPOPROTEIN"/>
    <property type="match status" value="1"/>
</dbReference>
<evidence type="ECO:0000256" key="1">
    <source>
        <dbReference type="SAM" id="SignalP"/>
    </source>
</evidence>
<comment type="caution">
    <text evidence="2">The sequence shown here is derived from an EMBL/GenBank/DDBJ whole genome shotgun (WGS) entry which is preliminary data.</text>
</comment>
<dbReference type="InterPro" id="IPR051200">
    <property type="entry name" value="Host-pathogen_enzymatic-act"/>
</dbReference>
<gene>
    <name evidence="2" type="ORF">ESZ00_00940</name>
</gene>
<evidence type="ECO:0000313" key="3">
    <source>
        <dbReference type="Proteomes" id="UP000290253"/>
    </source>
</evidence>
<dbReference type="EMBL" id="SDMK01000001">
    <property type="protein sequence ID" value="RXS96554.1"/>
    <property type="molecule type" value="Genomic_DNA"/>
</dbReference>
<sequence>MKFSKLSQGLLAAAVSLGAGLGITSCGESNTIDYLYVTASKNNPGQISVYRVDLESGALTQIQDSPYTAGRDPVGIVTSPNGSYLYVINHDDNTIQKFDVGTDAKLYPRNTYNTVGTEPQAIAINAAGTYLYVVDTYQPGYTDTNSGPGDIEVYPINSDGSLGTAVTNGSLSYFPVQDNPMSVNVTENNDFVYVVNQNTSAGAGTISAFSVGTSGALTAISGSPFSAGVTPNASVSDPTSRFYYVTDSSTNQLIAYTIGSTGALTPLENGPFSTGTYPDGITIDPSGSYIYVSNYNSNSVSAYSITQSTGAPSGLAGSSTYSTDTGPTCVLVEPAFGKFLYTTNFLGNTVSGFELNTNSGVLTGTENSPYPSAGQPTCVAAVTHGNHAGEHVQSTSGNGA</sequence>
<dbReference type="PANTHER" id="PTHR47197:SF3">
    <property type="entry name" value="DIHYDRO-HEME D1 DEHYDROGENASE"/>
    <property type="match status" value="1"/>
</dbReference>
<keyword evidence="3" id="KW-1185">Reference proteome</keyword>
<dbReference type="InterPro" id="IPR019405">
    <property type="entry name" value="Lactonase_7-beta_prop"/>
</dbReference>
<name>A0A4Q1SGB7_9BACT</name>
<dbReference type="Gene3D" id="2.130.10.10">
    <property type="entry name" value="YVTN repeat-like/Quinoprotein amine dehydrogenase"/>
    <property type="match status" value="2"/>
</dbReference>
<dbReference type="RefSeq" id="WP_129206303.1">
    <property type="nucleotide sequence ID" value="NZ_BMGU01000001.1"/>
</dbReference>
<accession>A0A4Q1SGB7</accession>
<organism evidence="2 3">
    <name type="scientific">Silvibacterium dinghuense</name>
    <dbReference type="NCBI Taxonomy" id="1560006"/>
    <lineage>
        <taxon>Bacteria</taxon>
        <taxon>Pseudomonadati</taxon>
        <taxon>Acidobacteriota</taxon>
        <taxon>Terriglobia</taxon>
        <taxon>Terriglobales</taxon>
        <taxon>Acidobacteriaceae</taxon>
        <taxon>Silvibacterium</taxon>
    </lineage>
</organism>
<dbReference type="AlphaFoldDB" id="A0A4Q1SGB7"/>
<keyword evidence="1" id="KW-0732">Signal</keyword>
<feature type="signal peptide" evidence="1">
    <location>
        <begin position="1"/>
        <end position="21"/>
    </location>
</feature>
<dbReference type="SUPFAM" id="SSF75011">
    <property type="entry name" value="3-carboxy-cis,cis-mucoante lactonizing enzyme"/>
    <property type="match status" value="1"/>
</dbReference>
<dbReference type="Pfam" id="PF10282">
    <property type="entry name" value="Lactonase"/>
    <property type="match status" value="1"/>
</dbReference>
<proteinExistence type="predicted"/>